<dbReference type="RefSeq" id="WP_014771676.1">
    <property type="nucleotide sequence ID" value="NC_018010.1"/>
</dbReference>
<organism evidence="5 6">
    <name type="scientific">Belliella baltica (strain DSM 15883 / CIP 108006 / LMG 21964 / BA134)</name>
    <dbReference type="NCBI Taxonomy" id="866536"/>
    <lineage>
        <taxon>Bacteria</taxon>
        <taxon>Pseudomonadati</taxon>
        <taxon>Bacteroidota</taxon>
        <taxon>Cytophagia</taxon>
        <taxon>Cytophagales</taxon>
        <taxon>Cyclobacteriaceae</taxon>
        <taxon>Belliella</taxon>
    </lineage>
</organism>
<dbReference type="PANTHER" id="PTHR43280">
    <property type="entry name" value="ARAC-FAMILY TRANSCRIPTIONAL REGULATOR"/>
    <property type="match status" value="1"/>
</dbReference>
<dbReference type="EMBL" id="CP003281">
    <property type="protein sequence ID" value="AFL83669.1"/>
    <property type="molecule type" value="Genomic_DNA"/>
</dbReference>
<keyword evidence="6" id="KW-1185">Reference proteome</keyword>
<evidence type="ECO:0000256" key="2">
    <source>
        <dbReference type="ARBA" id="ARBA00023125"/>
    </source>
</evidence>
<evidence type="ECO:0000256" key="1">
    <source>
        <dbReference type="ARBA" id="ARBA00023015"/>
    </source>
</evidence>
<protein>
    <submittedName>
        <fullName evidence="5">Response regulator containing CheY-like receiver domain and AraC-type DNA-binding domain</fullName>
    </submittedName>
</protein>
<reference evidence="6" key="1">
    <citation type="submission" date="2012-06" db="EMBL/GenBank/DDBJ databases">
        <title>The complete genome of Belliella baltica DSM 15883.</title>
        <authorList>
            <person name="Lucas S."/>
            <person name="Copeland A."/>
            <person name="Lapidus A."/>
            <person name="Goodwin L."/>
            <person name="Pitluck S."/>
            <person name="Peters L."/>
            <person name="Mikhailova N."/>
            <person name="Davenport K."/>
            <person name="Kyrpides N."/>
            <person name="Mavromatis K."/>
            <person name="Pagani I."/>
            <person name="Ivanova N."/>
            <person name="Ovchinnikova G."/>
            <person name="Zeytun A."/>
            <person name="Detter J.C."/>
            <person name="Han C."/>
            <person name="Land M."/>
            <person name="Hauser L."/>
            <person name="Markowitz V."/>
            <person name="Cheng J.-F."/>
            <person name="Hugenholtz P."/>
            <person name="Woyke T."/>
            <person name="Wu D."/>
            <person name="Tindall B."/>
            <person name="Pomrenke H."/>
            <person name="Brambilla E."/>
            <person name="Klenk H.-P."/>
            <person name="Eisen J.A."/>
        </authorList>
    </citation>
    <scope>NUCLEOTIDE SEQUENCE [LARGE SCALE GENOMIC DNA]</scope>
    <source>
        <strain evidence="6">DSM 15883 / CIP 108006 / LMG 21964 / BA134</strain>
    </source>
</reference>
<dbReference type="InterPro" id="IPR009057">
    <property type="entry name" value="Homeodomain-like_sf"/>
</dbReference>
<dbReference type="PANTHER" id="PTHR43280:SF32">
    <property type="entry name" value="TRANSCRIPTIONAL REGULATORY PROTEIN"/>
    <property type="match status" value="1"/>
</dbReference>
<sequence>MKEKEIKDCSIIDIVDFRSLNQSKTNQFYFLSEIPSIFEPYSINPNYYSFGLITEGSLTIEIDSNVCDLTKNTLMVYRPKEIFRLVDIAPKTKGVFVLFTKEFVNKLAENIFTLKNKSFLSYGAKFFFNLNNTDRDSLLSVFNTIFFLLNKPMGPQWESMARNLTSALIFQTEFILKKYIDLEKIHISKDEMIFRLFKNEVMRNFTKERSLKFYAEKLNINHNQLGVIIKRVSGKSPKKIINALLINEAKRLLKTTNDTVGIIAYTLNYADIYTFSKFFKKETGLSPTTFRTMA</sequence>
<dbReference type="AlphaFoldDB" id="I3Z351"/>
<name>I3Z351_BELBD</name>
<dbReference type="SUPFAM" id="SSF46689">
    <property type="entry name" value="Homeodomain-like"/>
    <property type="match status" value="1"/>
</dbReference>
<dbReference type="OrthoDB" id="9793451at2"/>
<dbReference type="GO" id="GO:0043565">
    <property type="term" value="F:sequence-specific DNA binding"/>
    <property type="evidence" value="ECO:0007669"/>
    <property type="project" value="InterPro"/>
</dbReference>
<dbReference type="GO" id="GO:0003700">
    <property type="term" value="F:DNA-binding transcription factor activity"/>
    <property type="evidence" value="ECO:0007669"/>
    <property type="project" value="InterPro"/>
</dbReference>
<dbReference type="KEGG" id="bbd:Belba_1028"/>
<evidence type="ECO:0000256" key="3">
    <source>
        <dbReference type="ARBA" id="ARBA00023163"/>
    </source>
</evidence>
<dbReference type="SMART" id="SM00342">
    <property type="entry name" value="HTH_ARAC"/>
    <property type="match status" value="1"/>
</dbReference>
<gene>
    <name evidence="5" type="ordered locus">Belba_1028</name>
</gene>
<dbReference type="Proteomes" id="UP000006050">
    <property type="component" value="Chromosome"/>
</dbReference>
<feature type="domain" description="HTH araC/xylS-type" evidence="4">
    <location>
        <begin position="191"/>
        <end position="293"/>
    </location>
</feature>
<evidence type="ECO:0000313" key="5">
    <source>
        <dbReference type="EMBL" id="AFL83669.1"/>
    </source>
</evidence>
<dbReference type="Gene3D" id="1.10.10.60">
    <property type="entry name" value="Homeodomain-like"/>
    <property type="match status" value="1"/>
</dbReference>
<dbReference type="HOGENOM" id="CLU_000445_88_2_10"/>
<accession>I3Z351</accession>
<evidence type="ECO:0000313" key="6">
    <source>
        <dbReference type="Proteomes" id="UP000006050"/>
    </source>
</evidence>
<dbReference type="PROSITE" id="PS01124">
    <property type="entry name" value="HTH_ARAC_FAMILY_2"/>
    <property type="match status" value="1"/>
</dbReference>
<dbReference type="eggNOG" id="COG2207">
    <property type="taxonomic scope" value="Bacteria"/>
</dbReference>
<dbReference type="Pfam" id="PF12833">
    <property type="entry name" value="HTH_18"/>
    <property type="match status" value="1"/>
</dbReference>
<dbReference type="STRING" id="866536.Belba_1028"/>
<keyword evidence="2 5" id="KW-0238">DNA-binding</keyword>
<proteinExistence type="predicted"/>
<keyword evidence="1" id="KW-0805">Transcription regulation</keyword>
<evidence type="ECO:0000259" key="4">
    <source>
        <dbReference type="PROSITE" id="PS01124"/>
    </source>
</evidence>
<dbReference type="InterPro" id="IPR018060">
    <property type="entry name" value="HTH_AraC"/>
</dbReference>
<keyword evidence="3" id="KW-0804">Transcription</keyword>